<gene>
    <name evidence="17" type="ORF">ANCCAN_23073</name>
</gene>
<evidence type="ECO:0000256" key="10">
    <source>
        <dbReference type="ARBA" id="ARBA00023069"/>
    </source>
</evidence>
<dbReference type="GO" id="GO:0008270">
    <property type="term" value="F:zinc ion binding"/>
    <property type="evidence" value="ECO:0007669"/>
    <property type="project" value="UniProtKB-UniRule"/>
</dbReference>
<keyword evidence="5" id="KW-0479">Metal-binding</keyword>
<dbReference type="InterPro" id="IPR025799">
    <property type="entry name" value="Arg_MeTrfase"/>
</dbReference>
<dbReference type="PROSITE" id="PS50865">
    <property type="entry name" value="ZF_MYND_2"/>
    <property type="match status" value="1"/>
</dbReference>
<comment type="subcellular location">
    <subcellularLocation>
        <location evidence="1">Cell projection</location>
        <location evidence="1">Cilium</location>
    </subcellularLocation>
</comment>
<dbReference type="PROSITE" id="PS50088">
    <property type="entry name" value="ANK_REPEAT"/>
    <property type="match status" value="2"/>
</dbReference>
<dbReference type="Pfam" id="PF06325">
    <property type="entry name" value="PrmA"/>
    <property type="match status" value="1"/>
</dbReference>
<keyword evidence="11" id="KW-0966">Cell projection</keyword>
<comment type="caution">
    <text evidence="17">The sequence shown here is derived from an EMBL/GenBank/DDBJ whole genome shotgun (WGS) entry which is preliminary data.</text>
</comment>
<feature type="domain" description="MYND-type" evidence="15">
    <location>
        <begin position="317"/>
        <end position="353"/>
    </location>
</feature>
<keyword evidence="2 14" id="KW-0489">Methyltransferase</keyword>
<evidence type="ECO:0000259" key="15">
    <source>
        <dbReference type="PROSITE" id="PS50865"/>
    </source>
</evidence>
<evidence type="ECO:0000256" key="8">
    <source>
        <dbReference type="ARBA" id="ARBA00022833"/>
    </source>
</evidence>
<dbReference type="InterPro" id="IPR055135">
    <property type="entry name" value="PRMT_dom"/>
</dbReference>
<dbReference type="Gene3D" id="3.40.50.150">
    <property type="entry name" value="Vaccinia Virus protein VP39"/>
    <property type="match status" value="2"/>
</dbReference>
<name>A0A368FFZ4_ANCCA</name>
<protein>
    <submittedName>
        <fullName evidence="17">CRISPR-associated protein, Csx3 family</fullName>
    </submittedName>
</protein>
<evidence type="ECO:0000256" key="1">
    <source>
        <dbReference type="ARBA" id="ARBA00004138"/>
    </source>
</evidence>
<feature type="repeat" description="ANK" evidence="12">
    <location>
        <begin position="70"/>
        <end position="102"/>
    </location>
</feature>
<evidence type="ECO:0000313" key="18">
    <source>
        <dbReference type="Proteomes" id="UP000252519"/>
    </source>
</evidence>
<dbReference type="PANTHER" id="PTHR24150:SF8">
    <property type="entry name" value="ANKYRIN REPEAT AND MYND DOMAIN-CONTAINING PROTEIN 2"/>
    <property type="match status" value="1"/>
</dbReference>
<keyword evidence="9 12" id="KW-0040">ANK repeat</keyword>
<dbReference type="Gene3D" id="6.10.140.2220">
    <property type="match status" value="1"/>
</dbReference>
<dbReference type="InterPro" id="IPR052452">
    <property type="entry name" value="Ankyrin-MYND_dom_contain_2"/>
</dbReference>
<keyword evidence="18" id="KW-1185">Reference proteome</keyword>
<evidence type="ECO:0000256" key="7">
    <source>
        <dbReference type="ARBA" id="ARBA00022771"/>
    </source>
</evidence>
<dbReference type="InterPro" id="IPR002893">
    <property type="entry name" value="Znf_MYND"/>
</dbReference>
<evidence type="ECO:0000256" key="13">
    <source>
        <dbReference type="PROSITE-ProRule" id="PRU00134"/>
    </source>
</evidence>
<keyword evidence="6" id="KW-0677">Repeat</keyword>
<dbReference type="GO" id="GO:0032259">
    <property type="term" value="P:methylation"/>
    <property type="evidence" value="ECO:0007669"/>
    <property type="project" value="UniProtKB-KW"/>
</dbReference>
<dbReference type="PROSITE" id="PS50297">
    <property type="entry name" value="ANK_REP_REGION"/>
    <property type="match status" value="2"/>
</dbReference>
<dbReference type="PANTHER" id="PTHR24150">
    <property type="entry name" value="ANKYRIN REPEAT AND MYND DOMAIN-CONTAINING PROTEIN 2"/>
    <property type="match status" value="1"/>
</dbReference>
<evidence type="ECO:0000259" key="16">
    <source>
        <dbReference type="PROSITE" id="PS51083"/>
    </source>
</evidence>
<accession>A0A368FFZ4</accession>
<keyword evidence="3 14" id="KW-0808">Transferase</keyword>
<reference evidence="17 18" key="1">
    <citation type="submission" date="2014-10" db="EMBL/GenBank/DDBJ databases">
        <title>Draft genome of the hookworm Ancylostoma caninum.</title>
        <authorList>
            <person name="Mitreva M."/>
        </authorList>
    </citation>
    <scope>NUCLEOTIDE SEQUENCE [LARGE SCALE GENOMIC DNA]</scope>
    <source>
        <strain evidence="17 18">Baltimore</strain>
    </source>
</reference>
<dbReference type="AlphaFoldDB" id="A0A368FFZ4"/>
<keyword evidence="10" id="KW-0969">Cilium</keyword>
<dbReference type="Gene3D" id="1.25.40.20">
    <property type="entry name" value="Ankyrin repeat-containing domain"/>
    <property type="match status" value="1"/>
</dbReference>
<proteinExistence type="predicted"/>
<dbReference type="Gene3D" id="2.70.160.11">
    <property type="entry name" value="Hnrnp arginine n-methyltransferase1"/>
    <property type="match status" value="1"/>
</dbReference>
<sequence length="1005" mass="113860">MKEEEKDLFSAIEAGDVEKVSELLKSGIDVNCHDATGMSPLATAAYRGNFDIAKLCIDKGADVNDKQHSQSYTPLMFAALAGKPDLCKLLMDHGARSYSTNSIGKTASELAAFVGQHECVSIINNHVSIDEVERLLSPKVGSEITEVYPEHLARFIHKLCSWHQIHPVAIAFELSKYEDAMKYQKKILYVVDRVFEKQLRCKESNEVMSLKVWVILFVLRDVYKYISELVATGRTAHDACLIYAKHLLAWEPGEQVRKNMEILLRAAMKAFPYHHSLLYETLVKAMAKTPLGQRPTAFEYIVQGLFGQRLLMASKFCATCGSCAAKKRCPKCKLCYCSVDCQKFDWPIHKSCCESIRTWNTVSDVRDTISLEDLQATIAEIDHLIYALRFIRSLLSLTRSNCAPGMFLEKINHITGEREWEVAEEDHDLAQEIAVSRFADMILDYNRNDMFLAGLRTVIQEKEAQAVPAHVLDIGTGTGLLSLMAAREGADKVTAVEVFQPMADCARSIIQSSQWKDKINVISSRSTDLSSLATKPNIIVAEVFDTELIGEGALRTFKEALDNLVQPGCRVVPSRGQVWVVPVESEFLAKFNRIPRLSEGDQPLGDCPGTAAVYDVQLSQVLPDQLTRLSEPILAFSFDFESSNSIIYDESFDRSVTCTKSGQIDAIMMWWDLDMDGTGTFWIDMAPKWASKDYHWRDHWMQAVYYLPHRVHVKENQMISLKCIHDEFSMWFSVGEECFERVYCTCQLHTIAARQTIFSMNELLENDLYRDEIKSICEGRKVVVLGEGSLLFLLVAATATSVTVVDSNPHFRDILERYISYYKLSNVKVVKSTAEVSTDHDVLIGEPFYLSAMAPWQNLRFWYDVKSLREKLGNDVEIYPQKARQATVALVDVHPLWEYSGVATSERFDVLHFDLRQEPHDLKVNFELPLKSGTNGIPLWMEWRLGNYTVTTGLKSEPRLGEAPEWKEGVRQGVYLLSPSLLQRESIRVDARFDSEAGEASFQFY</sequence>
<dbReference type="Proteomes" id="UP000252519">
    <property type="component" value="Unassembled WGS sequence"/>
</dbReference>
<keyword evidence="8" id="KW-0862">Zinc</keyword>
<dbReference type="InterPro" id="IPR002110">
    <property type="entry name" value="Ankyrin_rpt"/>
</dbReference>
<dbReference type="CDD" id="cd02440">
    <property type="entry name" value="AdoMet_MTases"/>
    <property type="match status" value="1"/>
</dbReference>
<evidence type="ECO:0000256" key="12">
    <source>
        <dbReference type="PROSITE-ProRule" id="PRU00023"/>
    </source>
</evidence>
<dbReference type="PROSITE" id="PS51678">
    <property type="entry name" value="SAM_MT_PRMT"/>
    <property type="match status" value="1"/>
</dbReference>
<dbReference type="InterPro" id="IPR007529">
    <property type="entry name" value="Znf_HIT"/>
</dbReference>
<evidence type="ECO:0000256" key="5">
    <source>
        <dbReference type="ARBA" id="ARBA00022723"/>
    </source>
</evidence>
<evidence type="ECO:0000256" key="3">
    <source>
        <dbReference type="ARBA" id="ARBA00022679"/>
    </source>
</evidence>
<dbReference type="Pfam" id="PF12796">
    <property type="entry name" value="Ank_2"/>
    <property type="match status" value="1"/>
</dbReference>
<dbReference type="SUPFAM" id="SSF144232">
    <property type="entry name" value="HIT/MYND zinc finger-like"/>
    <property type="match status" value="1"/>
</dbReference>
<dbReference type="GO" id="GO:0005929">
    <property type="term" value="C:cilium"/>
    <property type="evidence" value="ECO:0007669"/>
    <property type="project" value="UniProtKB-SubCell"/>
</dbReference>
<keyword evidence="7 13" id="KW-0863">Zinc-finger</keyword>
<dbReference type="InterPro" id="IPR029063">
    <property type="entry name" value="SAM-dependent_MTases_sf"/>
</dbReference>
<evidence type="ECO:0000256" key="6">
    <source>
        <dbReference type="ARBA" id="ARBA00022737"/>
    </source>
</evidence>
<organism evidence="17 18">
    <name type="scientific">Ancylostoma caninum</name>
    <name type="common">Dog hookworm</name>
    <dbReference type="NCBI Taxonomy" id="29170"/>
    <lineage>
        <taxon>Eukaryota</taxon>
        <taxon>Metazoa</taxon>
        <taxon>Ecdysozoa</taxon>
        <taxon>Nematoda</taxon>
        <taxon>Chromadorea</taxon>
        <taxon>Rhabditida</taxon>
        <taxon>Rhabditina</taxon>
        <taxon>Rhabditomorpha</taxon>
        <taxon>Strongyloidea</taxon>
        <taxon>Ancylostomatidae</taxon>
        <taxon>Ancylostomatinae</taxon>
        <taxon>Ancylostoma</taxon>
    </lineage>
</organism>
<dbReference type="SMART" id="SM00248">
    <property type="entry name" value="ANK"/>
    <property type="match status" value="3"/>
</dbReference>
<dbReference type="SUPFAM" id="SSF48403">
    <property type="entry name" value="Ankyrin repeat"/>
    <property type="match status" value="1"/>
</dbReference>
<evidence type="ECO:0000256" key="2">
    <source>
        <dbReference type="ARBA" id="ARBA00022603"/>
    </source>
</evidence>
<dbReference type="GO" id="GO:0016274">
    <property type="term" value="F:protein-arginine N-methyltransferase activity"/>
    <property type="evidence" value="ECO:0007669"/>
    <property type="project" value="InterPro"/>
</dbReference>
<dbReference type="STRING" id="29170.A0A368FFZ4"/>
<evidence type="ECO:0000313" key="17">
    <source>
        <dbReference type="EMBL" id="RCN31151.1"/>
    </source>
</evidence>
<dbReference type="InterPro" id="IPR036770">
    <property type="entry name" value="Ankyrin_rpt-contain_sf"/>
</dbReference>
<evidence type="ECO:0000256" key="9">
    <source>
        <dbReference type="ARBA" id="ARBA00023043"/>
    </source>
</evidence>
<evidence type="ECO:0000256" key="11">
    <source>
        <dbReference type="ARBA" id="ARBA00023273"/>
    </source>
</evidence>
<dbReference type="FunFam" id="3.40.50.150:FF:000071">
    <property type="entry name" value="Protein arginine N-methyltransferase 7"/>
    <property type="match status" value="1"/>
</dbReference>
<dbReference type="Pfam" id="PF22528">
    <property type="entry name" value="PRMT_C"/>
    <property type="match status" value="1"/>
</dbReference>
<feature type="domain" description="HIT-type" evidence="16">
    <location>
        <begin position="317"/>
        <end position="352"/>
    </location>
</feature>
<dbReference type="PROSITE" id="PS51083">
    <property type="entry name" value="ZF_HIT"/>
    <property type="match status" value="1"/>
</dbReference>
<dbReference type="OrthoDB" id="412876at2759"/>
<dbReference type="EMBL" id="JOJR01001375">
    <property type="protein sequence ID" value="RCN31151.1"/>
    <property type="molecule type" value="Genomic_DNA"/>
</dbReference>
<keyword evidence="4 14" id="KW-0949">S-adenosyl-L-methionine</keyword>
<dbReference type="SUPFAM" id="SSF53335">
    <property type="entry name" value="S-adenosyl-L-methionine-dependent methyltransferases"/>
    <property type="match status" value="2"/>
</dbReference>
<evidence type="ECO:0000256" key="14">
    <source>
        <dbReference type="PROSITE-ProRule" id="PRU01015"/>
    </source>
</evidence>
<dbReference type="CDD" id="cd23024">
    <property type="entry name" value="zf-HIT_ZNHIT2-3"/>
    <property type="match status" value="1"/>
</dbReference>
<evidence type="ECO:0000256" key="4">
    <source>
        <dbReference type="ARBA" id="ARBA00022691"/>
    </source>
</evidence>
<feature type="repeat" description="ANK" evidence="12">
    <location>
        <begin position="36"/>
        <end position="68"/>
    </location>
</feature>